<evidence type="ECO:0000313" key="9">
    <source>
        <dbReference type="EMBL" id="MCS3710018.1"/>
    </source>
</evidence>
<reference evidence="11" key="1">
    <citation type="submission" date="2022-08" db="EMBL/GenBank/DDBJ databases">
        <title>Genomic Encyclopedia of Type Strains, Phase V (KMG-V): Genome sequencing to study the core and pangenomes of soil and plant-associated prokaryotes.</title>
        <authorList>
            <person name="Whitman W."/>
        </authorList>
    </citation>
    <scope>NUCLEOTIDE SEQUENCE</scope>
    <source>
        <strain evidence="8">0</strain>
        <strain evidence="10">SP2016B</strain>
        <strain evidence="11">SP2017</strain>
        <strain evidence="12">SP3002</strain>
        <strain evidence="9">SP3049</strain>
    </source>
</reference>
<dbReference type="InterPro" id="IPR035987">
    <property type="entry name" value="Ribosomal_uS8_sf"/>
</dbReference>
<dbReference type="Pfam" id="PF00410">
    <property type="entry name" value="Ribosomal_S8"/>
    <property type="match status" value="1"/>
</dbReference>
<evidence type="ECO:0000313" key="13">
    <source>
        <dbReference type="Proteomes" id="UP001155010"/>
    </source>
</evidence>
<dbReference type="EMBL" id="JANTYZ010000019">
    <property type="protein sequence ID" value="MCS3866741.1"/>
    <property type="molecule type" value="Genomic_DNA"/>
</dbReference>
<dbReference type="NCBIfam" id="NF001109">
    <property type="entry name" value="PRK00136.1"/>
    <property type="match status" value="1"/>
</dbReference>
<name>A0A9X2PXT1_9BACT</name>
<comment type="function">
    <text evidence="6">One of the primary rRNA binding proteins, it binds directly to 16S rRNA central domain where it helps coordinate assembly of the platform of the 30S subunit.</text>
</comment>
<dbReference type="SUPFAM" id="SSF56047">
    <property type="entry name" value="Ribosomal protein S8"/>
    <property type="match status" value="1"/>
</dbReference>
<dbReference type="Gene3D" id="3.30.1490.10">
    <property type="match status" value="1"/>
</dbReference>
<keyword evidence="6" id="KW-0694">RNA-binding</keyword>
<dbReference type="FunFam" id="3.30.1490.10:FF:000001">
    <property type="entry name" value="30S ribosomal protein S8"/>
    <property type="match status" value="1"/>
</dbReference>
<protein>
    <recommendedName>
        <fullName evidence="4 6">Small ribosomal subunit protein uS8</fullName>
    </recommendedName>
</protein>
<dbReference type="PROSITE" id="PS00053">
    <property type="entry name" value="RIBOSOMAL_S8"/>
    <property type="match status" value="1"/>
</dbReference>
<evidence type="ECO:0000256" key="4">
    <source>
        <dbReference type="ARBA" id="ARBA00035258"/>
    </source>
</evidence>
<dbReference type="SMR" id="A0A9X2PXT1"/>
<sequence>MSGISDPVSNYMAQLRNAQEAEQTYVDIPASKLKRAMTQILLEKGYIKNFVNIDDEKQGLLRVYLKYDEYDQPAIRMLERVSRPGRREYADSDNLPEVKNGLGIVILSTSRGVMSDKEARRFGVGGEVLAKVF</sequence>
<dbReference type="EMBL" id="JANUAU010000011">
    <property type="protein sequence ID" value="MCS3678966.1"/>
    <property type="molecule type" value="Genomic_DNA"/>
</dbReference>
<dbReference type="Proteomes" id="UP001155010">
    <property type="component" value="Unassembled WGS sequence"/>
</dbReference>
<dbReference type="PANTHER" id="PTHR11758">
    <property type="entry name" value="40S RIBOSOMAL PROTEIN S15A"/>
    <property type="match status" value="1"/>
</dbReference>
<dbReference type="OMA" id="NSAYHDT"/>
<dbReference type="GO" id="GO:0005737">
    <property type="term" value="C:cytoplasm"/>
    <property type="evidence" value="ECO:0007669"/>
    <property type="project" value="UniProtKB-ARBA"/>
</dbReference>
<comment type="similarity">
    <text evidence="1 6 7">Belongs to the universal ribosomal protein uS8 family.</text>
</comment>
<evidence type="ECO:0000313" key="12">
    <source>
        <dbReference type="EMBL" id="MCS4159193.1"/>
    </source>
</evidence>
<dbReference type="Proteomes" id="UP001155034">
    <property type="component" value="Unassembled WGS sequence"/>
</dbReference>
<keyword evidence="2 6" id="KW-0689">Ribosomal protein</keyword>
<dbReference type="EMBL" id="JANTZM010000020">
    <property type="protein sequence ID" value="MCS4159193.1"/>
    <property type="molecule type" value="Genomic_DNA"/>
</dbReference>
<dbReference type="RefSeq" id="WP_011403809.1">
    <property type="nucleotide sequence ID" value="NZ_CALTRV010000019.1"/>
</dbReference>
<dbReference type="EMBL" id="JANUAE010000005">
    <property type="protein sequence ID" value="MCS3710018.1"/>
    <property type="molecule type" value="Genomic_DNA"/>
</dbReference>
<comment type="subunit">
    <text evidence="5 6">Part of the 30S ribosomal subunit. Contacts proteins S5 and S12.</text>
</comment>
<dbReference type="GO" id="GO:0019843">
    <property type="term" value="F:rRNA binding"/>
    <property type="evidence" value="ECO:0007669"/>
    <property type="project" value="UniProtKB-UniRule"/>
</dbReference>
<dbReference type="InterPro" id="IPR047863">
    <property type="entry name" value="Ribosomal_uS8_CS"/>
</dbReference>
<dbReference type="EMBL" id="JANUBB010000009">
    <property type="protein sequence ID" value="MCS3952462.1"/>
    <property type="molecule type" value="Genomic_DNA"/>
</dbReference>
<gene>
    <name evidence="6" type="primary">rpsH</name>
    <name evidence="9" type="ORF">GGP61_001622</name>
    <name evidence="8" type="ORF">GGP71_002909</name>
    <name evidence="10" type="ORF">GGP82_003321</name>
    <name evidence="11" type="ORF">GGP83_002429</name>
    <name evidence="12" type="ORF">GGP99_003180</name>
</gene>
<accession>A0A9X2PXT1</accession>
<evidence type="ECO:0000256" key="3">
    <source>
        <dbReference type="ARBA" id="ARBA00023274"/>
    </source>
</evidence>
<dbReference type="GO" id="GO:0005840">
    <property type="term" value="C:ribosome"/>
    <property type="evidence" value="ECO:0007669"/>
    <property type="project" value="UniProtKB-KW"/>
</dbReference>
<evidence type="ECO:0000313" key="11">
    <source>
        <dbReference type="EMBL" id="MCS3952462.1"/>
    </source>
</evidence>
<dbReference type="GO" id="GO:0006412">
    <property type="term" value="P:translation"/>
    <property type="evidence" value="ECO:0007669"/>
    <property type="project" value="UniProtKB-UniRule"/>
</dbReference>
<comment type="caution">
    <text evidence="11">The sequence shown here is derived from an EMBL/GenBank/DDBJ whole genome shotgun (WGS) entry which is preliminary data.</text>
</comment>
<evidence type="ECO:0000256" key="2">
    <source>
        <dbReference type="ARBA" id="ARBA00022980"/>
    </source>
</evidence>
<dbReference type="Proteomes" id="UP001155110">
    <property type="component" value="Unassembled WGS sequence"/>
</dbReference>
<evidence type="ECO:0000313" key="10">
    <source>
        <dbReference type="EMBL" id="MCS3866741.1"/>
    </source>
</evidence>
<dbReference type="Gene3D" id="3.30.1370.30">
    <property type="match status" value="1"/>
</dbReference>
<dbReference type="Proteomes" id="UP001155057">
    <property type="component" value="Unassembled WGS sequence"/>
</dbReference>
<proteinExistence type="inferred from homology"/>
<dbReference type="AlphaFoldDB" id="A0A9X2PXT1"/>
<evidence type="ECO:0000256" key="7">
    <source>
        <dbReference type="RuleBase" id="RU003660"/>
    </source>
</evidence>
<dbReference type="Proteomes" id="UP001155027">
    <property type="component" value="Unassembled WGS sequence"/>
</dbReference>
<dbReference type="InterPro" id="IPR000630">
    <property type="entry name" value="Ribosomal_uS8"/>
</dbReference>
<evidence type="ECO:0000313" key="8">
    <source>
        <dbReference type="EMBL" id="MCS3678966.1"/>
    </source>
</evidence>
<organism evidence="11 13">
    <name type="scientific">Salinibacter ruber</name>
    <dbReference type="NCBI Taxonomy" id="146919"/>
    <lineage>
        <taxon>Bacteria</taxon>
        <taxon>Pseudomonadati</taxon>
        <taxon>Rhodothermota</taxon>
        <taxon>Rhodothermia</taxon>
        <taxon>Rhodothermales</taxon>
        <taxon>Salinibacteraceae</taxon>
        <taxon>Salinibacter</taxon>
    </lineage>
</organism>
<dbReference type="HAMAP" id="MF_01302_B">
    <property type="entry name" value="Ribosomal_uS8_B"/>
    <property type="match status" value="1"/>
</dbReference>
<keyword evidence="3 6" id="KW-0687">Ribonucleoprotein</keyword>
<dbReference type="GO" id="GO:1990904">
    <property type="term" value="C:ribonucleoprotein complex"/>
    <property type="evidence" value="ECO:0007669"/>
    <property type="project" value="UniProtKB-KW"/>
</dbReference>
<evidence type="ECO:0000256" key="1">
    <source>
        <dbReference type="ARBA" id="ARBA00006471"/>
    </source>
</evidence>
<evidence type="ECO:0000256" key="6">
    <source>
        <dbReference type="HAMAP-Rule" id="MF_01302"/>
    </source>
</evidence>
<dbReference type="GO" id="GO:0003735">
    <property type="term" value="F:structural constituent of ribosome"/>
    <property type="evidence" value="ECO:0007669"/>
    <property type="project" value="InterPro"/>
</dbReference>
<dbReference type="GeneID" id="83727978"/>
<keyword evidence="6" id="KW-0699">rRNA-binding</keyword>
<evidence type="ECO:0000256" key="5">
    <source>
        <dbReference type="ARBA" id="ARBA00046740"/>
    </source>
</evidence>